<keyword evidence="4 5" id="KW-0342">GTP-binding</keyword>
<dbReference type="SUPFAM" id="SSF53448">
    <property type="entry name" value="Nucleotide-diphospho-sugar transferases"/>
    <property type="match status" value="1"/>
</dbReference>
<evidence type="ECO:0000256" key="5">
    <source>
        <dbReference type="HAMAP-Rule" id="MF_02114"/>
    </source>
</evidence>
<dbReference type="PANTHER" id="PTHR40392">
    <property type="entry name" value="2-PHOSPHO-L-LACTATE GUANYLYLTRANSFERASE"/>
    <property type="match status" value="1"/>
</dbReference>
<gene>
    <name evidence="5 6" type="primary">cofC</name>
    <name evidence="6" type="ORF">EGH25_11185</name>
</gene>
<evidence type="ECO:0000256" key="4">
    <source>
        <dbReference type="ARBA" id="ARBA00023134"/>
    </source>
</evidence>
<evidence type="ECO:0000313" key="6">
    <source>
        <dbReference type="EMBL" id="MCX2819914.1"/>
    </source>
</evidence>
<dbReference type="GO" id="GO:0043814">
    <property type="term" value="F:phospholactate guanylyltransferase activity"/>
    <property type="evidence" value="ECO:0007669"/>
    <property type="project" value="UniProtKB-EC"/>
</dbReference>
<evidence type="ECO:0000313" key="7">
    <source>
        <dbReference type="Proteomes" id="UP001149411"/>
    </source>
</evidence>
<dbReference type="EC" id="2.7.7.68" evidence="5"/>
<proteinExistence type="inferred from homology"/>
<dbReference type="EMBL" id="RKLV01000014">
    <property type="protein sequence ID" value="MCX2819914.1"/>
    <property type="molecule type" value="Genomic_DNA"/>
</dbReference>
<evidence type="ECO:0000256" key="2">
    <source>
        <dbReference type="ARBA" id="ARBA00022695"/>
    </source>
</evidence>
<comment type="function">
    <text evidence="5">Guanylyltransferase that catalyzes the activation of (2S)-2-phospholactate (2-PL) as (2S)-lactyl-2-diphospho-5'-guanosine, via the condensation of 2-PL with GTP. It is involved in the biosynthesis of coenzyme F420, a hydride carrier cofactor.</text>
</comment>
<evidence type="ECO:0000256" key="3">
    <source>
        <dbReference type="ARBA" id="ARBA00022741"/>
    </source>
</evidence>
<keyword evidence="3 5" id="KW-0547">Nucleotide-binding</keyword>
<dbReference type="Pfam" id="PF01983">
    <property type="entry name" value="CofC"/>
    <property type="match status" value="1"/>
</dbReference>
<dbReference type="InterPro" id="IPR002835">
    <property type="entry name" value="CofC"/>
</dbReference>
<dbReference type="PANTHER" id="PTHR40392:SF1">
    <property type="entry name" value="2-PHOSPHO-L-LACTATE GUANYLYLTRANSFERASE"/>
    <property type="match status" value="1"/>
</dbReference>
<accession>A0A9Q4C6N1</accession>
<protein>
    <recommendedName>
        <fullName evidence="5">2-phospho-L-lactate guanylyltransferase</fullName>
        <shortName evidence="5">LP guanylyltransferase</shortName>
        <ecNumber evidence="5">2.7.7.68</ecNumber>
    </recommendedName>
</protein>
<keyword evidence="7" id="KW-1185">Reference proteome</keyword>
<dbReference type="GO" id="GO:0052645">
    <property type="term" value="P:F420-0 metabolic process"/>
    <property type="evidence" value="ECO:0007669"/>
    <property type="project" value="UniProtKB-UniRule"/>
</dbReference>
<reference evidence="6" key="1">
    <citation type="submission" date="2022-09" db="EMBL/GenBank/DDBJ databases">
        <title>Haloadaptaus new haloarchaeum isolated from saline soil.</title>
        <authorList>
            <person name="Duran-Viseras A."/>
            <person name="Sanchez-Porro C."/>
            <person name="Ventosa A."/>
        </authorList>
    </citation>
    <scope>NUCLEOTIDE SEQUENCE</scope>
    <source>
        <strain evidence="6">F3-133</strain>
    </source>
</reference>
<name>A0A9Q4C6N1_9EURY</name>
<organism evidence="6 7">
    <name type="scientific">Halorutilus salinus</name>
    <dbReference type="NCBI Taxonomy" id="2487751"/>
    <lineage>
        <taxon>Archaea</taxon>
        <taxon>Methanobacteriati</taxon>
        <taxon>Methanobacteriota</taxon>
        <taxon>Stenosarchaea group</taxon>
        <taxon>Halobacteria</taxon>
        <taxon>Halorutilales</taxon>
        <taxon>Halorutilaceae</taxon>
        <taxon>Halorutilus</taxon>
    </lineage>
</organism>
<keyword evidence="2 5" id="KW-0548">Nucleotidyltransferase</keyword>
<dbReference type="HAMAP" id="MF_02114">
    <property type="entry name" value="CofC"/>
    <property type="match status" value="1"/>
</dbReference>
<dbReference type="NCBIfam" id="TIGR03552">
    <property type="entry name" value="F420_cofC"/>
    <property type="match status" value="1"/>
</dbReference>
<dbReference type="AlphaFoldDB" id="A0A9Q4C6N1"/>
<comment type="subunit">
    <text evidence="5">Homodimer.</text>
</comment>
<sequence length="209" mass="22789">MKTYVPFCPDEPKTRLSDVMTEQERVGFVYACLADVCDSVDTAGAEPVVLTTQSLDGRAGVADRYQTVVRDEPLTPVVNAVLTDEKKPVAVVVADLPLVTPDALRRLYEPDAGFVVVPGRGGGTNAFVTREDGFRVDYHGTSFVDHVERARKLGCSVEVVDSFRLSTDADEPVDLVESLLHGDGNAAGFVEDRFEVAEDGDDRVSLRRR</sequence>
<comment type="pathway">
    <text evidence="5">Cofactor biosynthesis; coenzyme F420 biosynthesis.</text>
</comment>
<dbReference type="GO" id="GO:0005525">
    <property type="term" value="F:GTP binding"/>
    <property type="evidence" value="ECO:0007669"/>
    <property type="project" value="UniProtKB-KW"/>
</dbReference>
<dbReference type="RefSeq" id="WP_266088604.1">
    <property type="nucleotide sequence ID" value="NZ_RKLV01000014.1"/>
</dbReference>
<evidence type="ECO:0000256" key="1">
    <source>
        <dbReference type="ARBA" id="ARBA00022679"/>
    </source>
</evidence>
<comment type="caution">
    <text evidence="6">The sequence shown here is derived from an EMBL/GenBank/DDBJ whole genome shotgun (WGS) entry which is preliminary data.</text>
</comment>
<dbReference type="Gene3D" id="6.10.140.50">
    <property type="match status" value="1"/>
</dbReference>
<dbReference type="Proteomes" id="UP001149411">
    <property type="component" value="Unassembled WGS sequence"/>
</dbReference>
<comment type="catalytic activity">
    <reaction evidence="5">
        <text>(2S)-2-phospholactate + GTP + H(+) = (2S)-lactyl-2-diphospho-5'-guanosine + diphosphate</text>
        <dbReference type="Rhea" id="RHEA:63424"/>
        <dbReference type="ChEBI" id="CHEBI:15378"/>
        <dbReference type="ChEBI" id="CHEBI:33019"/>
        <dbReference type="ChEBI" id="CHEBI:37565"/>
        <dbReference type="ChEBI" id="CHEBI:59435"/>
        <dbReference type="ChEBI" id="CHEBI:59906"/>
        <dbReference type="EC" id="2.7.7.68"/>
    </reaction>
</comment>
<dbReference type="Gene3D" id="3.90.550.10">
    <property type="entry name" value="Spore Coat Polysaccharide Biosynthesis Protein SpsA, Chain A"/>
    <property type="match status" value="1"/>
</dbReference>
<comment type="similarity">
    <text evidence="5">Belongs to the CofC family.</text>
</comment>
<dbReference type="InterPro" id="IPR029044">
    <property type="entry name" value="Nucleotide-diphossugar_trans"/>
</dbReference>
<keyword evidence="1 5" id="KW-0808">Transferase</keyword>